<organism evidence="9 10">
    <name type="scientific">Papaver atlanticum</name>
    <dbReference type="NCBI Taxonomy" id="357466"/>
    <lineage>
        <taxon>Eukaryota</taxon>
        <taxon>Viridiplantae</taxon>
        <taxon>Streptophyta</taxon>
        <taxon>Embryophyta</taxon>
        <taxon>Tracheophyta</taxon>
        <taxon>Spermatophyta</taxon>
        <taxon>Magnoliopsida</taxon>
        <taxon>Ranunculales</taxon>
        <taxon>Papaveraceae</taxon>
        <taxon>Papaveroideae</taxon>
        <taxon>Papaver</taxon>
    </lineage>
</organism>
<dbReference type="GO" id="GO:0000977">
    <property type="term" value="F:RNA polymerase II transcription regulatory region sequence-specific DNA binding"/>
    <property type="evidence" value="ECO:0007669"/>
    <property type="project" value="InterPro"/>
</dbReference>
<evidence type="ECO:0000313" key="10">
    <source>
        <dbReference type="Proteomes" id="UP001202328"/>
    </source>
</evidence>
<evidence type="ECO:0000256" key="6">
    <source>
        <dbReference type="SAM" id="Coils"/>
    </source>
</evidence>
<evidence type="ECO:0000256" key="3">
    <source>
        <dbReference type="ARBA" id="ARBA00023125"/>
    </source>
</evidence>
<keyword evidence="4" id="KW-0804">Transcription</keyword>
<dbReference type="PRINTS" id="PR00404">
    <property type="entry name" value="MADSDOMAIN"/>
</dbReference>
<evidence type="ECO:0000256" key="4">
    <source>
        <dbReference type="ARBA" id="ARBA00023163"/>
    </source>
</evidence>
<dbReference type="GO" id="GO:0005634">
    <property type="term" value="C:nucleus"/>
    <property type="evidence" value="ECO:0007669"/>
    <property type="project" value="UniProtKB-SubCell"/>
</dbReference>
<keyword evidence="2" id="KW-0805">Transcription regulation</keyword>
<evidence type="ECO:0000256" key="5">
    <source>
        <dbReference type="ARBA" id="ARBA00023242"/>
    </source>
</evidence>
<dbReference type="Proteomes" id="UP001202328">
    <property type="component" value="Unassembled WGS sequence"/>
</dbReference>
<dbReference type="InterPro" id="IPR050142">
    <property type="entry name" value="MADS-box/MEF2_TF"/>
</dbReference>
<evidence type="ECO:0000313" key="9">
    <source>
        <dbReference type="EMBL" id="KAI3924857.1"/>
    </source>
</evidence>
<name>A0AAD4SXZ2_9MAGN</name>
<dbReference type="AlphaFoldDB" id="A0AAD4SXZ2"/>
<evidence type="ECO:0000259" key="7">
    <source>
        <dbReference type="PROSITE" id="PS50066"/>
    </source>
</evidence>
<reference evidence="9" key="1">
    <citation type="submission" date="2022-04" db="EMBL/GenBank/DDBJ databases">
        <title>A functionally conserved STORR gene fusion in Papaver species that diverged 16.8 million years ago.</title>
        <authorList>
            <person name="Catania T."/>
        </authorList>
    </citation>
    <scope>NUCLEOTIDE SEQUENCE</scope>
    <source>
        <strain evidence="9">S-188037</strain>
    </source>
</reference>
<keyword evidence="6" id="KW-0175">Coiled coil</keyword>
<feature type="domain" description="K-box" evidence="8">
    <location>
        <begin position="84"/>
        <end position="197"/>
    </location>
</feature>
<evidence type="ECO:0000256" key="2">
    <source>
        <dbReference type="ARBA" id="ARBA00023015"/>
    </source>
</evidence>
<protein>
    <submittedName>
        <fullName evidence="9">Uncharacterized protein</fullName>
    </submittedName>
</protein>
<dbReference type="InterPro" id="IPR002487">
    <property type="entry name" value="TF_Kbox"/>
</dbReference>
<dbReference type="GO" id="GO:0003700">
    <property type="term" value="F:DNA-binding transcription factor activity"/>
    <property type="evidence" value="ECO:0007669"/>
    <property type="project" value="InterPro"/>
</dbReference>
<dbReference type="Gene3D" id="3.40.1810.10">
    <property type="entry name" value="Transcription factor, MADS-box"/>
    <property type="match status" value="1"/>
</dbReference>
<dbReference type="GO" id="GO:0046983">
    <property type="term" value="F:protein dimerization activity"/>
    <property type="evidence" value="ECO:0007669"/>
    <property type="project" value="InterPro"/>
</dbReference>
<feature type="coiled-coil region" evidence="6">
    <location>
        <begin position="77"/>
        <end position="104"/>
    </location>
</feature>
<dbReference type="PROSITE" id="PS51297">
    <property type="entry name" value="K_BOX"/>
    <property type="match status" value="1"/>
</dbReference>
<dbReference type="PROSITE" id="PS50066">
    <property type="entry name" value="MADS_BOX_2"/>
    <property type="match status" value="1"/>
</dbReference>
<evidence type="ECO:0000259" key="8">
    <source>
        <dbReference type="PROSITE" id="PS51297"/>
    </source>
</evidence>
<feature type="domain" description="MADS-box" evidence="7">
    <location>
        <begin position="1"/>
        <end position="61"/>
    </location>
</feature>
<comment type="caution">
    <text evidence="9">The sequence shown here is derived from an EMBL/GenBank/DDBJ whole genome shotgun (WGS) entry which is preliminary data.</text>
</comment>
<comment type="subcellular location">
    <subcellularLocation>
        <location evidence="1">Nucleus</location>
    </subcellularLocation>
</comment>
<dbReference type="GO" id="GO:0045944">
    <property type="term" value="P:positive regulation of transcription by RNA polymerase II"/>
    <property type="evidence" value="ECO:0007669"/>
    <property type="project" value="InterPro"/>
</dbReference>
<evidence type="ECO:0000256" key="1">
    <source>
        <dbReference type="ARBA" id="ARBA00004123"/>
    </source>
</evidence>
<keyword evidence="5" id="KW-0539">Nucleus</keyword>
<dbReference type="InterPro" id="IPR036879">
    <property type="entry name" value="TF_MADSbox_sf"/>
</dbReference>
<dbReference type="InterPro" id="IPR033896">
    <property type="entry name" value="MEF2-like_N"/>
</dbReference>
<dbReference type="Pfam" id="PF00319">
    <property type="entry name" value="SRF-TF"/>
    <property type="match status" value="1"/>
</dbReference>
<dbReference type="CDD" id="cd00265">
    <property type="entry name" value="MADS_MEF2_like"/>
    <property type="match status" value="1"/>
</dbReference>
<gene>
    <name evidence="9" type="ORF">MKW98_031108</name>
</gene>
<dbReference type="SMART" id="SM00432">
    <property type="entry name" value="MADS"/>
    <property type="match status" value="1"/>
</dbReference>
<accession>A0AAD4SXZ2</accession>
<dbReference type="PANTHER" id="PTHR48019">
    <property type="entry name" value="SERUM RESPONSE FACTOR HOMOLOG"/>
    <property type="match status" value="1"/>
</dbReference>
<keyword evidence="10" id="KW-1185">Reference proteome</keyword>
<dbReference type="EMBL" id="JAJJMB010008256">
    <property type="protein sequence ID" value="KAI3924857.1"/>
    <property type="molecule type" value="Genomic_DNA"/>
</dbReference>
<dbReference type="SUPFAM" id="SSF55455">
    <property type="entry name" value="SRF-like"/>
    <property type="match status" value="1"/>
</dbReference>
<dbReference type="InterPro" id="IPR002100">
    <property type="entry name" value="TF_MADSbox"/>
</dbReference>
<keyword evidence="3" id="KW-0238">DNA-binding</keyword>
<sequence length="270" mass="31060">MGRAKIEIKYKENTPNRQATYSKRRSGIMKKAHELTVLCDAQVCVIMFSNTGKLHEYVSPSTTLKEFVDRYQRETCTDLWEAEHEALEEKLQTQQEIGIRLKKEIRQRTGQDDLSELSIEELGGLEKDLAGSLKILRERKISCPFPEIVAYSDEAYTNHYLGEHVLTTRTNIFRRKVRCLEEARKRLLRSVHAQKQEQQFFSAVPANNERYQQPNYGAASSSVRREFINDRGGDCESSEITFQQLQPSHTNLNDEAGGACQSSYMSMLLL</sequence>
<proteinExistence type="predicted"/>